<comment type="subcellular location">
    <subcellularLocation>
        <location evidence="1">Cell membrane</location>
        <topology evidence="1">Multi-pass membrane protein</topology>
    </subcellularLocation>
</comment>
<evidence type="ECO:0000256" key="7">
    <source>
        <dbReference type="SAM" id="Phobius"/>
    </source>
</evidence>
<dbReference type="PANTHER" id="PTHR30460">
    <property type="entry name" value="MODERATE CONDUCTANCE MECHANOSENSITIVE CHANNEL YBIO"/>
    <property type="match status" value="1"/>
</dbReference>
<dbReference type="EMBL" id="JAECVW010000007">
    <property type="protein sequence ID" value="MBH8595907.1"/>
    <property type="molecule type" value="Genomic_DNA"/>
</dbReference>
<organism evidence="10 11">
    <name type="scientific">Thermoactinomyces intermedius</name>
    <dbReference type="NCBI Taxonomy" id="2024"/>
    <lineage>
        <taxon>Bacteria</taxon>
        <taxon>Bacillati</taxon>
        <taxon>Bacillota</taxon>
        <taxon>Bacilli</taxon>
        <taxon>Bacillales</taxon>
        <taxon>Thermoactinomycetaceae</taxon>
        <taxon>Thermoactinomyces</taxon>
    </lineage>
</organism>
<feature type="transmembrane region" description="Helical" evidence="7">
    <location>
        <begin position="12"/>
        <end position="36"/>
    </location>
</feature>
<sequence>MILKLDWGSILASVIAIGIIILLSIISIIIARKLIIRLTTHSRLSKGTQLRLKTIQSILINVTTYVIIFIALVSILAEFHINISAILASAGVLGLAIGFGAKDLVSDIVSGFFILLEDQVQVGEDVTVNGFSGTVEHVGLRVLKIRDPEGDLHFILNRDIKSLTNHSRGHMLAKVDLPLSTKTDLDQALAYLEEQCRLLRELLPGVIDGPNVLGVVDVTPQSSIVRIQARAENGKQGEVERRLRKELVQATDKAGYLLTETT</sequence>
<dbReference type="AlphaFoldDB" id="A0A8I1A582"/>
<accession>A0A8I1A582</accession>
<proteinExistence type="inferred from homology"/>
<dbReference type="PANTHER" id="PTHR30460:SF0">
    <property type="entry name" value="MODERATE CONDUCTANCE MECHANOSENSITIVE CHANNEL YBIO"/>
    <property type="match status" value="1"/>
</dbReference>
<keyword evidence="6 7" id="KW-0472">Membrane</keyword>
<name>A0A8I1A582_THEIN</name>
<evidence type="ECO:0000313" key="10">
    <source>
        <dbReference type="EMBL" id="MBH8595907.1"/>
    </source>
</evidence>
<comment type="caution">
    <text evidence="10">The sequence shown here is derived from an EMBL/GenBank/DDBJ whole genome shotgun (WGS) entry which is preliminary data.</text>
</comment>
<dbReference type="Pfam" id="PF00924">
    <property type="entry name" value="MS_channel_2nd"/>
    <property type="match status" value="1"/>
</dbReference>
<keyword evidence="3" id="KW-1003">Cell membrane</keyword>
<evidence type="ECO:0000256" key="5">
    <source>
        <dbReference type="ARBA" id="ARBA00022989"/>
    </source>
</evidence>
<feature type="transmembrane region" description="Helical" evidence="7">
    <location>
        <begin position="57"/>
        <end position="77"/>
    </location>
</feature>
<evidence type="ECO:0000256" key="4">
    <source>
        <dbReference type="ARBA" id="ARBA00022692"/>
    </source>
</evidence>
<evidence type="ECO:0000256" key="6">
    <source>
        <dbReference type="ARBA" id="ARBA00023136"/>
    </source>
</evidence>
<feature type="domain" description="Mechanosensitive ion channel transmembrane helices 2/3" evidence="9">
    <location>
        <begin position="61"/>
        <end position="102"/>
    </location>
</feature>
<evidence type="ECO:0000256" key="1">
    <source>
        <dbReference type="ARBA" id="ARBA00004651"/>
    </source>
</evidence>
<evidence type="ECO:0000313" key="11">
    <source>
        <dbReference type="Proteomes" id="UP000633619"/>
    </source>
</evidence>
<keyword evidence="4 7" id="KW-0812">Transmembrane</keyword>
<evidence type="ECO:0000259" key="9">
    <source>
        <dbReference type="Pfam" id="PF21088"/>
    </source>
</evidence>
<dbReference type="GO" id="GO:0005886">
    <property type="term" value="C:plasma membrane"/>
    <property type="evidence" value="ECO:0007669"/>
    <property type="project" value="UniProtKB-SubCell"/>
</dbReference>
<dbReference type="SUPFAM" id="SSF50182">
    <property type="entry name" value="Sm-like ribonucleoproteins"/>
    <property type="match status" value="1"/>
</dbReference>
<dbReference type="InterPro" id="IPR010920">
    <property type="entry name" value="LSM_dom_sf"/>
</dbReference>
<dbReference type="SUPFAM" id="SSF82861">
    <property type="entry name" value="Mechanosensitive channel protein MscS (YggB), transmembrane region"/>
    <property type="match status" value="1"/>
</dbReference>
<dbReference type="Gene3D" id="1.10.287.1260">
    <property type="match status" value="1"/>
</dbReference>
<reference evidence="10 11" key="1">
    <citation type="submission" date="2020-12" db="EMBL/GenBank/DDBJ databases">
        <title>WGS of Thermoactinomyces spp.</title>
        <authorList>
            <person name="Cheng K."/>
        </authorList>
    </citation>
    <scope>NUCLEOTIDE SEQUENCE [LARGE SCALE GENOMIC DNA]</scope>
    <source>
        <strain evidence="11">CICC 10671\DSM 43846</strain>
    </source>
</reference>
<evidence type="ECO:0000256" key="2">
    <source>
        <dbReference type="ARBA" id="ARBA00008017"/>
    </source>
</evidence>
<dbReference type="GO" id="GO:0008381">
    <property type="term" value="F:mechanosensitive monoatomic ion channel activity"/>
    <property type="evidence" value="ECO:0007669"/>
    <property type="project" value="InterPro"/>
</dbReference>
<evidence type="ECO:0000256" key="3">
    <source>
        <dbReference type="ARBA" id="ARBA00022475"/>
    </source>
</evidence>
<evidence type="ECO:0000259" key="8">
    <source>
        <dbReference type="Pfam" id="PF00924"/>
    </source>
</evidence>
<dbReference type="Gene3D" id="3.30.70.100">
    <property type="match status" value="1"/>
</dbReference>
<comment type="similarity">
    <text evidence="2">Belongs to the MscS (TC 1.A.23) family.</text>
</comment>
<protein>
    <submittedName>
        <fullName evidence="10">Mechanosensitive ion channel family protein</fullName>
    </submittedName>
</protein>
<dbReference type="InterPro" id="IPR011014">
    <property type="entry name" value="MscS_channel_TM-2"/>
</dbReference>
<dbReference type="InterPro" id="IPR023408">
    <property type="entry name" value="MscS_beta-dom_sf"/>
</dbReference>
<feature type="domain" description="Mechanosensitive ion channel MscS" evidence="8">
    <location>
        <begin position="103"/>
        <end position="168"/>
    </location>
</feature>
<dbReference type="InterPro" id="IPR045276">
    <property type="entry name" value="YbiO_bact"/>
</dbReference>
<dbReference type="Pfam" id="PF21088">
    <property type="entry name" value="MS_channel_1st"/>
    <property type="match status" value="1"/>
</dbReference>
<feature type="transmembrane region" description="Helical" evidence="7">
    <location>
        <begin position="83"/>
        <end position="101"/>
    </location>
</feature>
<dbReference type="InterPro" id="IPR049142">
    <property type="entry name" value="MS_channel_1st"/>
</dbReference>
<keyword evidence="11" id="KW-1185">Reference proteome</keyword>
<dbReference type="InterPro" id="IPR006685">
    <property type="entry name" value="MscS_channel_2nd"/>
</dbReference>
<gene>
    <name evidence="10" type="ORF">I8U20_11250</name>
</gene>
<dbReference type="Proteomes" id="UP000633619">
    <property type="component" value="Unassembled WGS sequence"/>
</dbReference>
<dbReference type="Gene3D" id="2.30.30.60">
    <property type="match status" value="1"/>
</dbReference>
<keyword evidence="5 7" id="KW-1133">Transmembrane helix</keyword>